<feature type="domain" description="Pyrrolo-quinoline quinone repeat" evidence="5">
    <location>
        <begin position="439"/>
        <end position="517"/>
    </location>
</feature>
<reference evidence="6 7" key="1">
    <citation type="submission" date="2016-11" db="EMBL/GenBank/DDBJ databases">
        <authorList>
            <person name="Jaros S."/>
            <person name="Januszkiewicz K."/>
            <person name="Wedrychowicz H."/>
        </authorList>
    </citation>
    <scope>NUCLEOTIDE SEQUENCE [LARGE SCALE GENOMIC DNA]</scope>
    <source>
        <strain evidence="6 7">GAS242</strain>
    </source>
</reference>
<organism evidence="6 7">
    <name type="scientific">Bradyrhizobium erythrophlei</name>
    <dbReference type="NCBI Taxonomy" id="1437360"/>
    <lineage>
        <taxon>Bacteria</taxon>
        <taxon>Pseudomonadati</taxon>
        <taxon>Pseudomonadota</taxon>
        <taxon>Alphaproteobacteria</taxon>
        <taxon>Hyphomicrobiales</taxon>
        <taxon>Nitrobacteraceae</taxon>
        <taxon>Bradyrhizobium</taxon>
    </lineage>
</organism>
<dbReference type="PANTHER" id="PTHR32303">
    <property type="entry name" value="QUINOPROTEIN ALCOHOL DEHYDROGENASE (CYTOCHROME C)"/>
    <property type="match status" value="1"/>
</dbReference>
<dbReference type="InterPro" id="IPR002372">
    <property type="entry name" value="PQQ_rpt_dom"/>
</dbReference>
<dbReference type="EMBL" id="LT670818">
    <property type="protein sequence ID" value="SHG97544.1"/>
    <property type="molecule type" value="Genomic_DNA"/>
</dbReference>
<evidence type="ECO:0000313" key="7">
    <source>
        <dbReference type="Proteomes" id="UP000190675"/>
    </source>
</evidence>
<sequence length="554" mass="60382">MNKMTMAASLGLACLLSTATVALAADPGAEDPNNWPQYHRTSNAWRYSPLDQINKDNVSKLSVAWIAQGGDITMGIQETPLAIDGVIYSITAGNRVAALDGKTGRELWSYEPKLDPLTKKVLFSPYSRGVAVGHRMVFIGTVDGRGIALDQKTGKVIWEVQLTDFTNCHGCNFTSPPVVAGDILTFGSTAGELATQGKIYGVDAKSGKKLWEFNTIKNDPKSWPGESSKYGGGGAWMPGTYDAETNTVFYGTGNPGKDFINADREGDNLYTDSVVALDPRTGQLKWHRQEIKQDVWDYDSAYEVMLYKKDGKDLIVHMNKSGYAFVLDKNDGKIENIWPLSDVKNFVKDIDKKTGELIGRLELPMNEETLVCPSTFGGRSWNAGAYNPKSGLWYNNVLDFCGYLKPVAQKDDPKDYATGHTGSNDFGRLVLAPDGRKPGRLDARDPFTGERKWSYEMEIPGFASALTTGGGLVFNGDPLGTLRALDADTGKLLWSFNTGSGMRSGIISYAIDGEQYILVPSGWGSYAAILLPPLFPQLANIPAASTLIAFKLPK</sequence>
<comment type="cofactor">
    <cofactor evidence="1">
        <name>pyrroloquinoline quinone</name>
        <dbReference type="ChEBI" id="CHEBI:58442"/>
    </cofactor>
</comment>
<comment type="similarity">
    <text evidence="2">Belongs to the bacterial PQQ dehydrogenase family.</text>
</comment>
<name>A0A1M5P6W2_9BRAD</name>
<dbReference type="InterPro" id="IPR011047">
    <property type="entry name" value="Quinoprotein_ADH-like_sf"/>
</dbReference>
<evidence type="ECO:0000256" key="2">
    <source>
        <dbReference type="ARBA" id="ARBA00008156"/>
    </source>
</evidence>
<dbReference type="Pfam" id="PF01011">
    <property type="entry name" value="PQQ"/>
    <property type="match status" value="2"/>
</dbReference>
<keyword evidence="3" id="KW-0560">Oxidoreductase</keyword>
<evidence type="ECO:0000313" key="6">
    <source>
        <dbReference type="EMBL" id="SHG97544.1"/>
    </source>
</evidence>
<protein>
    <submittedName>
        <fullName evidence="6">Alcohol dehydrogenase (Cytochrome c)</fullName>
    </submittedName>
</protein>
<proteinExistence type="inferred from homology"/>
<evidence type="ECO:0000256" key="1">
    <source>
        <dbReference type="ARBA" id="ARBA00001931"/>
    </source>
</evidence>
<dbReference type="GO" id="GO:0016491">
    <property type="term" value="F:oxidoreductase activity"/>
    <property type="evidence" value="ECO:0007669"/>
    <property type="project" value="UniProtKB-KW"/>
</dbReference>
<feature type="domain" description="Pyrrolo-quinoline quinone repeat" evidence="5">
    <location>
        <begin position="35"/>
        <end position="341"/>
    </location>
</feature>
<gene>
    <name evidence="6" type="ORF">SAMN05444169_5064</name>
</gene>
<dbReference type="InterPro" id="IPR018391">
    <property type="entry name" value="PQQ_b-propeller_rpt"/>
</dbReference>
<dbReference type="AlphaFoldDB" id="A0A1M5P6W2"/>
<evidence type="ECO:0000256" key="3">
    <source>
        <dbReference type="ARBA" id="ARBA00023002"/>
    </source>
</evidence>
<feature type="signal peptide" evidence="4">
    <location>
        <begin position="1"/>
        <end position="24"/>
    </location>
</feature>
<evidence type="ECO:0000259" key="5">
    <source>
        <dbReference type="Pfam" id="PF01011"/>
    </source>
</evidence>
<dbReference type="SUPFAM" id="SSF50998">
    <property type="entry name" value="Quinoprotein alcohol dehydrogenase-like"/>
    <property type="match status" value="1"/>
</dbReference>
<dbReference type="OrthoDB" id="9794322at2"/>
<keyword evidence="4" id="KW-0732">Signal</keyword>
<dbReference type="PANTHER" id="PTHR32303:SF20">
    <property type="entry name" value="QUINOPROTEIN ETHANOL DEHYDROGENASE"/>
    <property type="match status" value="1"/>
</dbReference>
<accession>A0A1M5P6W2</accession>
<feature type="chain" id="PRO_5012409435" evidence="4">
    <location>
        <begin position="25"/>
        <end position="554"/>
    </location>
</feature>
<dbReference type="Proteomes" id="UP000190675">
    <property type="component" value="Chromosome I"/>
</dbReference>
<dbReference type="Gene3D" id="2.140.10.10">
    <property type="entry name" value="Quinoprotein alcohol dehydrogenase-like superfamily"/>
    <property type="match status" value="1"/>
</dbReference>
<dbReference type="SMART" id="SM00564">
    <property type="entry name" value="PQQ"/>
    <property type="match status" value="6"/>
</dbReference>
<evidence type="ECO:0000256" key="4">
    <source>
        <dbReference type="SAM" id="SignalP"/>
    </source>
</evidence>